<dbReference type="Gene3D" id="3.40.50.720">
    <property type="entry name" value="NAD(P)-binding Rossmann-like Domain"/>
    <property type="match status" value="1"/>
</dbReference>
<dbReference type="OrthoDB" id="419598at2759"/>
<protein>
    <recommendedName>
        <fullName evidence="3">NmrA-like domain-containing protein</fullName>
    </recommendedName>
</protein>
<dbReference type="InterPro" id="IPR051609">
    <property type="entry name" value="NmrA/Isoflavone_reductase-like"/>
</dbReference>
<keyword evidence="5" id="KW-1185">Reference proteome</keyword>
<name>A0A9P9W8D8_9PEZI</name>
<keyword evidence="1" id="KW-0521">NADP</keyword>
<dbReference type="InterPro" id="IPR045312">
    <property type="entry name" value="PCBER-like"/>
</dbReference>
<dbReference type="EMBL" id="JAFIMR010000075">
    <property type="protein sequence ID" value="KAI1849583.1"/>
    <property type="molecule type" value="Genomic_DNA"/>
</dbReference>
<reference evidence="4" key="1">
    <citation type="submission" date="2021-03" db="EMBL/GenBank/DDBJ databases">
        <title>Revisited historic fungal species revealed as producer of novel bioactive compounds through whole genome sequencing and comparative genomics.</title>
        <authorList>
            <person name="Vignolle G.A."/>
            <person name="Hochenegger N."/>
            <person name="Mach R.L."/>
            <person name="Mach-Aigner A.R."/>
            <person name="Javad Rahimi M."/>
            <person name="Salim K.A."/>
            <person name="Chan C.M."/>
            <person name="Lim L.B.L."/>
            <person name="Cai F."/>
            <person name="Druzhinina I.S."/>
            <person name="U'Ren J.M."/>
            <person name="Derntl C."/>
        </authorList>
    </citation>
    <scope>NUCLEOTIDE SEQUENCE</scope>
    <source>
        <strain evidence="4">TUCIM 5799</strain>
    </source>
</reference>
<keyword evidence="2" id="KW-0560">Oxidoreductase</keyword>
<proteinExistence type="predicted"/>
<dbReference type="Gene3D" id="3.90.25.10">
    <property type="entry name" value="UDP-galactose 4-epimerase, domain 1"/>
    <property type="match status" value="1"/>
</dbReference>
<gene>
    <name evidence="4" type="ORF">JX265_013589</name>
</gene>
<dbReference type="SUPFAM" id="SSF51735">
    <property type="entry name" value="NAD(P)-binding Rossmann-fold domains"/>
    <property type="match status" value="1"/>
</dbReference>
<evidence type="ECO:0000256" key="1">
    <source>
        <dbReference type="ARBA" id="ARBA00022857"/>
    </source>
</evidence>
<dbReference type="PANTHER" id="PTHR47706">
    <property type="entry name" value="NMRA-LIKE FAMILY PROTEIN"/>
    <property type="match status" value="1"/>
</dbReference>
<accession>A0A9P9W8D8</accession>
<dbReference type="GO" id="GO:0016491">
    <property type="term" value="F:oxidoreductase activity"/>
    <property type="evidence" value="ECO:0007669"/>
    <property type="project" value="UniProtKB-KW"/>
</dbReference>
<dbReference type="CDD" id="cd05259">
    <property type="entry name" value="PCBER_SDR_a"/>
    <property type="match status" value="1"/>
</dbReference>
<dbReference type="InterPro" id="IPR008030">
    <property type="entry name" value="NmrA-like"/>
</dbReference>
<evidence type="ECO:0000313" key="4">
    <source>
        <dbReference type="EMBL" id="KAI1849583.1"/>
    </source>
</evidence>
<feature type="domain" description="NmrA-like" evidence="3">
    <location>
        <begin position="7"/>
        <end position="256"/>
    </location>
</feature>
<organism evidence="4 5">
    <name type="scientific">Neoarthrinium moseri</name>
    <dbReference type="NCBI Taxonomy" id="1658444"/>
    <lineage>
        <taxon>Eukaryota</taxon>
        <taxon>Fungi</taxon>
        <taxon>Dikarya</taxon>
        <taxon>Ascomycota</taxon>
        <taxon>Pezizomycotina</taxon>
        <taxon>Sordariomycetes</taxon>
        <taxon>Xylariomycetidae</taxon>
        <taxon>Amphisphaeriales</taxon>
        <taxon>Apiosporaceae</taxon>
        <taxon>Neoarthrinium</taxon>
    </lineage>
</organism>
<comment type="caution">
    <text evidence="4">The sequence shown here is derived from an EMBL/GenBank/DDBJ whole genome shotgun (WGS) entry which is preliminary data.</text>
</comment>
<evidence type="ECO:0000313" key="5">
    <source>
        <dbReference type="Proteomes" id="UP000829685"/>
    </source>
</evidence>
<dbReference type="AlphaFoldDB" id="A0A9P9W8D8"/>
<evidence type="ECO:0000259" key="3">
    <source>
        <dbReference type="Pfam" id="PF05368"/>
    </source>
</evidence>
<dbReference type="PANTHER" id="PTHR47706:SF11">
    <property type="entry name" value="ISOFLAVONE REDUCTASE FAMILY PROTEIN (AFU_ORTHOLOGUE AFUA_1G12510)"/>
    <property type="match status" value="1"/>
</dbReference>
<dbReference type="Pfam" id="PF05368">
    <property type="entry name" value="NmrA"/>
    <property type="match status" value="1"/>
</dbReference>
<sequence>MASSVPSKILVIGATGVIGKYITTAILAAKPRLSSLSHISILTSPGTASNPAKQALLSSWKSQGLTVITGDINSADDVRKAYKDVDTVVSCLGRTGLLEQIELLRLAEESDSVQWFFPSEYGTDIEYDETSKDEKPHQNKLKVRKFIRENVKKVKITYVVTGPYADMFLEYKPGAEAAGGYDWKKKKAVLIGEGDDRIGFTTMPDVGKFVAAALASPQASQGRILRVQSFVRTQSDILAEFEKQTASKFEIKYTSKAELRETEKRLWDEGNPLATGFTLRRIWSDGKTLYEKTDNERLGVKPDDLEPLSAVVERAVMGKGY</sequence>
<dbReference type="InterPro" id="IPR036291">
    <property type="entry name" value="NAD(P)-bd_dom_sf"/>
</dbReference>
<dbReference type="Proteomes" id="UP000829685">
    <property type="component" value="Unassembled WGS sequence"/>
</dbReference>
<evidence type="ECO:0000256" key="2">
    <source>
        <dbReference type="ARBA" id="ARBA00023002"/>
    </source>
</evidence>